<evidence type="ECO:0000313" key="6">
    <source>
        <dbReference type="Proteomes" id="UP001652621"/>
    </source>
</evidence>
<dbReference type="PROSITE" id="PS50853">
    <property type="entry name" value="FN3"/>
    <property type="match status" value="1"/>
</dbReference>
<feature type="compositionally biased region" description="Polar residues" evidence="1">
    <location>
        <begin position="152"/>
        <end position="169"/>
    </location>
</feature>
<dbReference type="InterPro" id="IPR013783">
    <property type="entry name" value="Ig-like_fold"/>
</dbReference>
<dbReference type="InterPro" id="IPR007110">
    <property type="entry name" value="Ig-like_dom"/>
</dbReference>
<feature type="compositionally biased region" description="Low complexity" evidence="1">
    <location>
        <begin position="186"/>
        <end position="282"/>
    </location>
</feature>
<dbReference type="InterPro" id="IPR036116">
    <property type="entry name" value="FN3_sf"/>
</dbReference>
<name>A0ABM3VHT0_MUSDO</name>
<evidence type="ECO:0000256" key="3">
    <source>
        <dbReference type="SAM" id="SignalP"/>
    </source>
</evidence>
<dbReference type="InterPro" id="IPR003598">
    <property type="entry name" value="Ig_sub2"/>
</dbReference>
<dbReference type="SUPFAM" id="SSF49265">
    <property type="entry name" value="Fibronectin type III"/>
    <property type="match status" value="1"/>
</dbReference>
<dbReference type="PROSITE" id="PS50835">
    <property type="entry name" value="IG_LIKE"/>
    <property type="match status" value="1"/>
</dbReference>
<feature type="compositionally biased region" description="Acidic residues" evidence="1">
    <location>
        <begin position="296"/>
        <end position="308"/>
    </location>
</feature>
<feature type="chain" id="PRO_5046730656" evidence="3">
    <location>
        <begin position="22"/>
        <end position="571"/>
    </location>
</feature>
<dbReference type="InterPro" id="IPR003599">
    <property type="entry name" value="Ig_sub"/>
</dbReference>
<gene>
    <name evidence="7" type="primary">LOC101898514</name>
</gene>
<keyword evidence="2" id="KW-0472">Membrane</keyword>
<feature type="compositionally biased region" description="Basic and acidic residues" evidence="1">
    <location>
        <begin position="116"/>
        <end position="134"/>
    </location>
</feature>
<dbReference type="Proteomes" id="UP001652621">
    <property type="component" value="Unplaced"/>
</dbReference>
<feature type="domain" description="Ig-like" evidence="4">
    <location>
        <begin position="17"/>
        <end position="96"/>
    </location>
</feature>
<sequence>MSNSVVTLSSFNLLFLTQVLTVLTSTIKYNEYVTDKGENISIPCIADGNIMWVKENGSNNNTIIQTGKYLILRNVSASDRGIYVCFAAVTPRKSIATPTTNIATNQSSASDNVLPSHEESTDAEKESQDEKTGETKNATTVEVATGDEKPSVENNIENIKTKNASTTSMLPMPKDATSRASSSHVASIPTTETASPPASASASNKTMPATSSSSSNVSTSHQNTTTTTNATSSSISDSHNTSSNHNNTSNNSSSSSNYANNSSSPSPSEEILITTTTLLPPSHGHNGVKQKQAKESDDDANDDDDEDEDVVQEFQAFQKINLTVRTPPGPVSQLYFKASTILGFLVWRFNKTNSGGYPVRSFTAEFRNVSYDTPPYNSSFEHQWSRMDPINIAPNVRQMEVYRLEPNTTYEFRMWANNHLGSGEVVTTNVTTLPETKEEDLIRLIQPDLDNFDPRIWIVAVSIVLGTFVILAIGLCIVLTRECYQSSQAEFENGWDSIELIPNIILNPGFSETDDGQSPPIAAVPLPTFSRTIVFGDESDSCESESDHEPRMEKFKRKLSVFFTDPTIKRI</sequence>
<feature type="region of interest" description="Disordered" evidence="1">
    <location>
        <begin position="99"/>
        <end position="308"/>
    </location>
</feature>
<keyword evidence="6" id="KW-1185">Reference proteome</keyword>
<organism evidence="6 7">
    <name type="scientific">Musca domestica</name>
    <name type="common">House fly</name>
    <dbReference type="NCBI Taxonomy" id="7370"/>
    <lineage>
        <taxon>Eukaryota</taxon>
        <taxon>Metazoa</taxon>
        <taxon>Ecdysozoa</taxon>
        <taxon>Arthropoda</taxon>
        <taxon>Hexapoda</taxon>
        <taxon>Insecta</taxon>
        <taxon>Pterygota</taxon>
        <taxon>Neoptera</taxon>
        <taxon>Endopterygota</taxon>
        <taxon>Diptera</taxon>
        <taxon>Brachycera</taxon>
        <taxon>Muscomorpha</taxon>
        <taxon>Muscoidea</taxon>
        <taxon>Muscidae</taxon>
        <taxon>Musca</taxon>
    </lineage>
</organism>
<accession>A0ABM3VHT0</accession>
<feature type="compositionally biased region" description="Polar residues" evidence="1">
    <location>
        <begin position="99"/>
        <end position="113"/>
    </location>
</feature>
<evidence type="ECO:0000256" key="1">
    <source>
        <dbReference type="SAM" id="MobiDB-lite"/>
    </source>
</evidence>
<reference evidence="7" key="1">
    <citation type="submission" date="2025-08" db="UniProtKB">
        <authorList>
            <consortium name="RefSeq"/>
        </authorList>
    </citation>
    <scope>IDENTIFICATION</scope>
    <source>
        <strain evidence="7">Aabys</strain>
        <tissue evidence="7">Whole body</tissue>
    </source>
</reference>
<proteinExistence type="predicted"/>
<feature type="domain" description="Fibronectin type-III" evidence="5">
    <location>
        <begin position="327"/>
        <end position="436"/>
    </location>
</feature>
<keyword evidence="3" id="KW-0732">Signal</keyword>
<dbReference type="GeneID" id="101898514"/>
<dbReference type="InterPro" id="IPR003961">
    <property type="entry name" value="FN3_dom"/>
</dbReference>
<dbReference type="RefSeq" id="XP_058985356.1">
    <property type="nucleotide sequence ID" value="XM_059129373.1"/>
</dbReference>
<dbReference type="Gene3D" id="2.60.40.10">
    <property type="entry name" value="Immunoglobulins"/>
    <property type="match status" value="2"/>
</dbReference>
<dbReference type="SMART" id="SM00409">
    <property type="entry name" value="IG"/>
    <property type="match status" value="1"/>
</dbReference>
<evidence type="ECO:0000259" key="4">
    <source>
        <dbReference type="PROSITE" id="PS50835"/>
    </source>
</evidence>
<dbReference type="CDD" id="cd00063">
    <property type="entry name" value="FN3"/>
    <property type="match status" value="1"/>
</dbReference>
<evidence type="ECO:0000256" key="2">
    <source>
        <dbReference type="SAM" id="Phobius"/>
    </source>
</evidence>
<dbReference type="InterPro" id="IPR036179">
    <property type="entry name" value="Ig-like_dom_sf"/>
</dbReference>
<keyword evidence="2" id="KW-0812">Transmembrane</keyword>
<feature type="signal peptide" evidence="3">
    <location>
        <begin position="1"/>
        <end position="21"/>
    </location>
</feature>
<protein>
    <submittedName>
        <fullName evidence="7">Uncharacterized protein LOC101898514 isoform X1</fullName>
    </submittedName>
</protein>
<evidence type="ECO:0000313" key="7">
    <source>
        <dbReference type="RefSeq" id="XP_058985356.1"/>
    </source>
</evidence>
<keyword evidence="2" id="KW-1133">Transmembrane helix</keyword>
<feature type="transmembrane region" description="Helical" evidence="2">
    <location>
        <begin position="456"/>
        <end position="479"/>
    </location>
</feature>
<evidence type="ECO:0000259" key="5">
    <source>
        <dbReference type="PROSITE" id="PS50853"/>
    </source>
</evidence>
<dbReference type="SUPFAM" id="SSF48726">
    <property type="entry name" value="Immunoglobulin"/>
    <property type="match status" value="1"/>
</dbReference>
<dbReference type="SMART" id="SM00408">
    <property type="entry name" value="IGc2"/>
    <property type="match status" value="1"/>
</dbReference>